<protein>
    <submittedName>
        <fullName evidence="1">Uncharacterized protein</fullName>
    </submittedName>
</protein>
<organism evidence="1 2">
    <name type="scientific">Tritonibacter litoralis</name>
    <dbReference type="NCBI Taxonomy" id="2662264"/>
    <lineage>
        <taxon>Bacteria</taxon>
        <taxon>Pseudomonadati</taxon>
        <taxon>Pseudomonadota</taxon>
        <taxon>Alphaproteobacteria</taxon>
        <taxon>Rhodobacterales</taxon>
        <taxon>Paracoccaceae</taxon>
        <taxon>Tritonibacter</taxon>
    </lineage>
</organism>
<dbReference type="AlphaFoldDB" id="A0A843YDB4"/>
<proteinExistence type="predicted"/>
<sequence length="178" mass="19538">MDGGHRWRTHQWRSAQRQLMRKTIPLMVVKMRMKRAAELGMDYKTYASIRQASGQDILALMFSSNALRIIGQGAKMPDAETRALDAVRAAQKLTLVHAPNTPDGVLSANPVLDAADVAPKFNESWSAMRDRVSGLIQSQKLPGNTVLVIGDAPMERDWSTAGRAAGYLPASEYFRAGA</sequence>
<comment type="caution">
    <text evidence="1">The sequence shown here is derived from an EMBL/GenBank/DDBJ whole genome shotgun (WGS) entry which is preliminary data.</text>
</comment>
<dbReference type="EMBL" id="WIBF01000005">
    <property type="protein sequence ID" value="MQQ08911.1"/>
    <property type="molecule type" value="Genomic_DNA"/>
</dbReference>
<accession>A0A843YDB4</accession>
<dbReference type="RefSeq" id="WP_153215843.1">
    <property type="nucleotide sequence ID" value="NZ_WIBF01000005.1"/>
</dbReference>
<dbReference type="Proteomes" id="UP000444174">
    <property type="component" value="Unassembled WGS sequence"/>
</dbReference>
<evidence type="ECO:0000313" key="1">
    <source>
        <dbReference type="EMBL" id="MQQ08911.1"/>
    </source>
</evidence>
<evidence type="ECO:0000313" key="2">
    <source>
        <dbReference type="Proteomes" id="UP000444174"/>
    </source>
</evidence>
<gene>
    <name evidence="1" type="ORF">GFB49_10635</name>
</gene>
<reference evidence="1 2" key="1">
    <citation type="submission" date="2019-10" db="EMBL/GenBank/DDBJ databases">
        <title>Epibacterium sp. nov., isolated from seawater.</title>
        <authorList>
            <person name="Zhang X."/>
            <person name="Li N."/>
        </authorList>
    </citation>
    <scope>NUCLEOTIDE SEQUENCE [LARGE SCALE GENOMIC DNA]</scope>
    <source>
        <strain evidence="1 2">SM1979</strain>
    </source>
</reference>
<name>A0A843YDB4_9RHOB</name>
<keyword evidence="2" id="KW-1185">Reference proteome</keyword>